<reference evidence="4 5" key="1">
    <citation type="submission" date="2019-09" db="EMBL/GenBank/DDBJ databases">
        <title>Phylogeny of genus Pseudoclavibacter and closely related genus.</title>
        <authorList>
            <person name="Li Y."/>
        </authorList>
    </citation>
    <scope>NUCLEOTIDE SEQUENCE [LARGE SCALE GENOMIC DNA]</scope>
    <source>
        <strain evidence="4 5">JCM 16921</strain>
    </source>
</reference>
<evidence type="ECO:0000256" key="3">
    <source>
        <dbReference type="SAM" id="Phobius"/>
    </source>
</evidence>
<dbReference type="Proteomes" id="UP000481339">
    <property type="component" value="Unassembled WGS sequence"/>
</dbReference>
<feature type="coiled-coil region" evidence="1">
    <location>
        <begin position="71"/>
        <end position="105"/>
    </location>
</feature>
<feature type="region of interest" description="Disordered" evidence="2">
    <location>
        <begin position="245"/>
        <end position="271"/>
    </location>
</feature>
<dbReference type="RefSeq" id="WP_158035187.1">
    <property type="nucleotide sequence ID" value="NZ_BAAAZV010000007.1"/>
</dbReference>
<accession>A0A7C8BS35</accession>
<protein>
    <recommendedName>
        <fullName evidence="6">Large exoprotein</fullName>
    </recommendedName>
</protein>
<evidence type="ECO:0008006" key="6">
    <source>
        <dbReference type="Google" id="ProtNLM"/>
    </source>
</evidence>
<feature type="region of interest" description="Disordered" evidence="2">
    <location>
        <begin position="179"/>
        <end position="221"/>
    </location>
</feature>
<comment type="caution">
    <text evidence="4">The sequence shown here is derived from an EMBL/GenBank/DDBJ whole genome shotgun (WGS) entry which is preliminary data.</text>
</comment>
<evidence type="ECO:0000313" key="4">
    <source>
        <dbReference type="EMBL" id="KAB1633408.1"/>
    </source>
</evidence>
<keyword evidence="3" id="KW-1133">Transmembrane helix</keyword>
<keyword evidence="5" id="KW-1185">Reference proteome</keyword>
<feature type="transmembrane region" description="Helical" evidence="3">
    <location>
        <begin position="121"/>
        <end position="139"/>
    </location>
</feature>
<keyword evidence="3" id="KW-0472">Membrane</keyword>
<proteinExistence type="predicted"/>
<name>A0A7C8BS35_9MICO</name>
<gene>
    <name evidence="4" type="ORF">F8O02_00200</name>
</gene>
<keyword evidence="1" id="KW-0175">Coiled coil</keyword>
<feature type="transmembrane region" description="Helical" evidence="3">
    <location>
        <begin position="6"/>
        <end position="30"/>
    </location>
</feature>
<keyword evidence="3" id="KW-0812">Transmembrane</keyword>
<evidence type="ECO:0000256" key="1">
    <source>
        <dbReference type="SAM" id="Coils"/>
    </source>
</evidence>
<evidence type="ECO:0000256" key="2">
    <source>
        <dbReference type="SAM" id="MobiDB-lite"/>
    </source>
</evidence>
<dbReference type="EMBL" id="WBKA01000001">
    <property type="protein sequence ID" value="KAB1633408.1"/>
    <property type="molecule type" value="Genomic_DNA"/>
</dbReference>
<dbReference type="OrthoDB" id="5126350at2"/>
<organism evidence="4 5">
    <name type="scientific">Pseudoclavibacter caeni</name>
    <dbReference type="NCBI Taxonomy" id="908846"/>
    <lineage>
        <taxon>Bacteria</taxon>
        <taxon>Bacillati</taxon>
        <taxon>Actinomycetota</taxon>
        <taxon>Actinomycetes</taxon>
        <taxon>Micrococcales</taxon>
        <taxon>Microbacteriaceae</taxon>
        <taxon>Pseudoclavibacter</taxon>
    </lineage>
</organism>
<evidence type="ECO:0000313" key="5">
    <source>
        <dbReference type="Proteomes" id="UP000481339"/>
    </source>
</evidence>
<sequence>MSGLLGQIGGALLVLCIVGLWLAVLVPGWIERRNARTAARDAMRVQRAANVLARGQELPKEYDEEVSARRAAVLAREARRMERERERAERIAAQARTEQERERLRRAVPVVVVAARRGRRLGGGLVLVGLALLITGGIVAAGHGWGLSLIILGALGLLGGAFVRRRATVTLRRHLRADARADARPADAAPVYDVDADLPQDDDGQRAAGGEAWTPHPLPKPLNVTRAEALRAALAEAERLGVDADADAMPGLRPARPDDRPARAPETPAAQVDAEIHASLGEDEEYAWLDGRAGVDTGFDADRLDDILKRRRNVG</sequence>
<dbReference type="AlphaFoldDB" id="A0A7C8BS35"/>
<feature type="transmembrane region" description="Helical" evidence="3">
    <location>
        <begin position="145"/>
        <end position="163"/>
    </location>
</feature>